<dbReference type="Pfam" id="PF12697">
    <property type="entry name" value="Abhydrolase_6"/>
    <property type="match status" value="1"/>
</dbReference>
<dbReference type="PANTHER" id="PTHR43329">
    <property type="entry name" value="EPOXIDE HYDROLASE"/>
    <property type="match status" value="1"/>
</dbReference>
<dbReference type="RefSeq" id="WP_142634188.1">
    <property type="nucleotide sequence ID" value="NZ_FXTE01000001.1"/>
</dbReference>
<dbReference type="SUPFAM" id="SSF53474">
    <property type="entry name" value="alpha/beta-Hydrolases"/>
    <property type="match status" value="1"/>
</dbReference>
<dbReference type="AlphaFoldDB" id="A0A521BE41"/>
<dbReference type="EMBL" id="FXTE01000001">
    <property type="protein sequence ID" value="SMO45241.1"/>
    <property type="molecule type" value="Genomic_DNA"/>
</dbReference>
<dbReference type="Proteomes" id="UP000319555">
    <property type="component" value="Unassembled WGS sequence"/>
</dbReference>
<name>A0A521BE41_9RHOB</name>
<keyword evidence="3" id="KW-1185">Reference proteome</keyword>
<evidence type="ECO:0000313" key="2">
    <source>
        <dbReference type="EMBL" id="SMO45241.1"/>
    </source>
</evidence>
<proteinExistence type="predicted"/>
<dbReference type="OrthoDB" id="9804723at2"/>
<protein>
    <submittedName>
        <fullName evidence="2">Pimeloyl-ACP methyl ester carboxylesterase</fullName>
    </submittedName>
</protein>
<accession>A0A521BE41</accession>
<dbReference type="InterPro" id="IPR029058">
    <property type="entry name" value="AB_hydrolase_fold"/>
</dbReference>
<evidence type="ECO:0000313" key="3">
    <source>
        <dbReference type="Proteomes" id="UP000319555"/>
    </source>
</evidence>
<organism evidence="2 3">
    <name type="scientific">Ruegeria faecimaris</name>
    <dbReference type="NCBI Taxonomy" id="686389"/>
    <lineage>
        <taxon>Bacteria</taxon>
        <taxon>Pseudomonadati</taxon>
        <taxon>Pseudomonadota</taxon>
        <taxon>Alphaproteobacteria</taxon>
        <taxon>Rhodobacterales</taxon>
        <taxon>Roseobacteraceae</taxon>
        <taxon>Ruegeria</taxon>
    </lineage>
</organism>
<gene>
    <name evidence="2" type="ORF">SAMN06265380_101781</name>
</gene>
<dbReference type="Gene3D" id="3.40.50.1820">
    <property type="entry name" value="alpha/beta hydrolase"/>
    <property type="match status" value="1"/>
</dbReference>
<evidence type="ECO:0000259" key="1">
    <source>
        <dbReference type="Pfam" id="PF12697"/>
    </source>
</evidence>
<sequence>MTWTTRPRSELSTLAVIDQGQGPLVILLHGVGLRAEAWGAQIDALVAAGYRVLCPDMPGHGQSSFDHPTGLEAYVHRTASVLTEPAVLIGHSMGALIALRLAADVPDSVLGVAALNAIHRRPVAAHKAVVARASALEVSGPNDPTVTLQRWFGEASSAERQACRRWLTEVDQAAYKSAYTAFAETDGPSDDELARIACPALFMTGADEPNSTPEMSRDMARLVPSGQASIIAGAAHMLPMTHPAEVNAQLLEFVGGCQP</sequence>
<feature type="domain" description="AB hydrolase-1" evidence="1">
    <location>
        <begin position="25"/>
        <end position="248"/>
    </location>
</feature>
<dbReference type="InterPro" id="IPR000073">
    <property type="entry name" value="AB_hydrolase_1"/>
</dbReference>
<reference evidence="2 3" key="1">
    <citation type="submission" date="2017-05" db="EMBL/GenBank/DDBJ databases">
        <authorList>
            <person name="Varghese N."/>
            <person name="Submissions S."/>
        </authorList>
    </citation>
    <scope>NUCLEOTIDE SEQUENCE [LARGE SCALE GENOMIC DNA]</scope>
    <source>
        <strain evidence="2 3">DSM 28009</strain>
    </source>
</reference>